<dbReference type="InterPro" id="IPR016181">
    <property type="entry name" value="Acyl_CoA_acyltransferase"/>
</dbReference>
<proteinExistence type="predicted"/>
<comment type="caution">
    <text evidence="1">The sequence shown here is derived from an EMBL/GenBank/DDBJ whole genome shotgun (WGS) entry which is preliminary data.</text>
</comment>
<name>A0ABP6S058_9PSEU</name>
<accession>A0ABP6S058</accession>
<dbReference type="RefSeq" id="WP_344930943.1">
    <property type="nucleotide sequence ID" value="NZ_BAAAYK010000038.1"/>
</dbReference>
<dbReference type="Gene3D" id="3.40.630.30">
    <property type="match status" value="1"/>
</dbReference>
<gene>
    <name evidence="1" type="ORF">GCM10020366_60620</name>
</gene>
<protein>
    <recommendedName>
        <fullName evidence="3">GNAT family N-acetyltransferase</fullName>
    </recommendedName>
</protein>
<dbReference type="SUPFAM" id="SSF55729">
    <property type="entry name" value="Acyl-CoA N-acyltransferases (Nat)"/>
    <property type="match status" value="1"/>
</dbReference>
<evidence type="ECO:0000313" key="2">
    <source>
        <dbReference type="Proteomes" id="UP001500483"/>
    </source>
</evidence>
<evidence type="ECO:0000313" key="1">
    <source>
        <dbReference type="EMBL" id="GAA3364502.1"/>
    </source>
</evidence>
<evidence type="ECO:0008006" key="3">
    <source>
        <dbReference type="Google" id="ProtNLM"/>
    </source>
</evidence>
<organism evidence="1 2">
    <name type="scientific">Saccharopolyspora gregorii</name>
    <dbReference type="NCBI Taxonomy" id="33914"/>
    <lineage>
        <taxon>Bacteria</taxon>
        <taxon>Bacillati</taxon>
        <taxon>Actinomycetota</taxon>
        <taxon>Actinomycetes</taxon>
        <taxon>Pseudonocardiales</taxon>
        <taxon>Pseudonocardiaceae</taxon>
        <taxon>Saccharopolyspora</taxon>
    </lineage>
</organism>
<sequence length="72" mass="7839">MRRGRPARCADALAWARGAGYAGTWFDAVVEPNRSAVARYERLGFTVIGTVPGAFEHPALGRIGLHVMHCPF</sequence>
<keyword evidence="2" id="KW-1185">Reference proteome</keyword>
<reference evidence="2" key="1">
    <citation type="journal article" date="2019" name="Int. J. Syst. Evol. Microbiol.">
        <title>The Global Catalogue of Microorganisms (GCM) 10K type strain sequencing project: providing services to taxonomists for standard genome sequencing and annotation.</title>
        <authorList>
            <consortium name="The Broad Institute Genomics Platform"/>
            <consortium name="The Broad Institute Genome Sequencing Center for Infectious Disease"/>
            <person name="Wu L."/>
            <person name="Ma J."/>
        </authorList>
    </citation>
    <scope>NUCLEOTIDE SEQUENCE [LARGE SCALE GENOMIC DNA]</scope>
    <source>
        <strain evidence="2">JCM 9687</strain>
    </source>
</reference>
<dbReference type="EMBL" id="BAAAYK010000038">
    <property type="protein sequence ID" value="GAA3364502.1"/>
    <property type="molecule type" value="Genomic_DNA"/>
</dbReference>
<dbReference type="Proteomes" id="UP001500483">
    <property type="component" value="Unassembled WGS sequence"/>
</dbReference>